<sequence length="558" mass="63062">MTTRTKNTLLTIGITLIAIIAVNLISNTVYKRFDLTTDKRYTLSQAALTTVDEVNSPLIIDVFLEGDFPSEFRRLRDETRQIIEEFALYNSNVKFSFINPLKEESSRDQNLQQLSQRGLQPFQVNIKESGKTSQELIIPWALASYNEQTVVVPLIKNKIGATDQDLVNASIQNLEFVFADAFKKLTTPKKKKIAVLRGNGQLKDIYVADFLKTLGEHYFLAPFTLDSIAASPQNTLKALEDFDLLISAKPNDPFSEAEKYALDQYTMNGGKSLWLTESVVMDKDSLLNNGGRSVAIMKDLNLNDFFFKYGVRVNPVIVNDLYSAPITLAVGEGNNTQFQPVQWPYSPLAASNPNHPITTNLDPVKFDFASQIDTLKNEVTKTILLRSSQLTKLDGVPTEINLDMVKQEPDPSRYTKPNQSLAVLLEGRFTSVYKNRVKPFEISEDKTESEPTKMIVIADGDVIKNDVVRNKPQELGFDFLTKRKFGNKEFLMNAVNYLLNDDGLINIRTKEVKLAFLDANKVADEKTKWQLINIVLPLVILAAFGLIFNFLRKRRYSN</sequence>
<keyword evidence="1" id="KW-0472">Membrane</keyword>
<dbReference type="AlphaFoldDB" id="A0A5C6ZN06"/>
<dbReference type="OrthoDB" id="9777219at2"/>
<evidence type="ECO:0000313" key="4">
    <source>
        <dbReference type="EMBL" id="TXD91229.1"/>
    </source>
</evidence>
<organism evidence="4 5">
    <name type="scientific">Subsaximicrobium wynnwilliamsii</name>
    <dbReference type="NCBI Taxonomy" id="291179"/>
    <lineage>
        <taxon>Bacteria</taxon>
        <taxon>Pseudomonadati</taxon>
        <taxon>Bacteroidota</taxon>
        <taxon>Flavobacteriia</taxon>
        <taxon>Flavobacteriales</taxon>
        <taxon>Flavobacteriaceae</taxon>
        <taxon>Subsaximicrobium</taxon>
    </lineage>
</organism>
<dbReference type="EMBL" id="VORO01000001">
    <property type="protein sequence ID" value="TXD91229.1"/>
    <property type="molecule type" value="Genomic_DNA"/>
</dbReference>
<gene>
    <name evidence="4" type="primary">gldG</name>
    <name evidence="4" type="ORF">ESY86_01180</name>
</gene>
<dbReference type="RefSeq" id="WP_147084691.1">
    <property type="nucleotide sequence ID" value="NZ_VORM01000003.1"/>
</dbReference>
<dbReference type="Pfam" id="PF09822">
    <property type="entry name" value="ABC_transp_aux"/>
    <property type="match status" value="1"/>
</dbReference>
<dbReference type="InterPro" id="IPR019196">
    <property type="entry name" value="ABC_transp_unknown"/>
</dbReference>
<reference evidence="4 5" key="1">
    <citation type="submission" date="2019-08" db="EMBL/GenBank/DDBJ databases">
        <title>Genomes of Subsaximicrobium wynnwilliamsii strains.</title>
        <authorList>
            <person name="Bowman J.P."/>
        </authorList>
    </citation>
    <scope>NUCLEOTIDE SEQUENCE [LARGE SCALE GENOMIC DNA]</scope>
    <source>
        <strain evidence="4 5">2-80-2</strain>
    </source>
</reference>
<accession>A0A5C6ZN06</accession>
<dbReference type="Pfam" id="PF23357">
    <property type="entry name" value="DUF7088"/>
    <property type="match status" value="1"/>
</dbReference>
<name>A0A5C6ZN06_9FLAO</name>
<comment type="caution">
    <text evidence="4">The sequence shown here is derived from an EMBL/GenBank/DDBJ whole genome shotgun (WGS) entry which is preliminary data.</text>
</comment>
<evidence type="ECO:0000313" key="5">
    <source>
        <dbReference type="Proteomes" id="UP000321578"/>
    </source>
</evidence>
<dbReference type="InterPro" id="IPR019863">
    <property type="entry name" value="Motility-assoc_ABC-rel_GldG"/>
</dbReference>
<keyword evidence="1" id="KW-1133">Transmembrane helix</keyword>
<feature type="transmembrane region" description="Helical" evidence="1">
    <location>
        <begin position="7"/>
        <end position="26"/>
    </location>
</feature>
<feature type="transmembrane region" description="Helical" evidence="1">
    <location>
        <begin position="531"/>
        <end position="551"/>
    </location>
</feature>
<keyword evidence="5" id="KW-1185">Reference proteome</keyword>
<protein>
    <submittedName>
        <fullName evidence="4">Gliding motility-associated ABC transporter substrate-binding protein GldG</fullName>
    </submittedName>
</protein>
<proteinExistence type="predicted"/>
<keyword evidence="1" id="KW-0812">Transmembrane</keyword>
<evidence type="ECO:0000256" key="1">
    <source>
        <dbReference type="SAM" id="Phobius"/>
    </source>
</evidence>
<dbReference type="InterPro" id="IPR055396">
    <property type="entry name" value="DUF7088"/>
</dbReference>
<feature type="domain" description="DUF7088" evidence="3">
    <location>
        <begin position="38"/>
        <end position="143"/>
    </location>
</feature>
<dbReference type="NCBIfam" id="TIGR03521">
    <property type="entry name" value="GldG"/>
    <property type="match status" value="1"/>
</dbReference>
<evidence type="ECO:0000259" key="3">
    <source>
        <dbReference type="Pfam" id="PF23357"/>
    </source>
</evidence>
<dbReference type="Proteomes" id="UP000321578">
    <property type="component" value="Unassembled WGS sequence"/>
</dbReference>
<feature type="domain" description="ABC-type uncharacterised transport system" evidence="2">
    <location>
        <begin position="190"/>
        <end position="494"/>
    </location>
</feature>
<evidence type="ECO:0000259" key="2">
    <source>
        <dbReference type="Pfam" id="PF09822"/>
    </source>
</evidence>